<keyword evidence="7 14" id="KW-0863">Zinc-finger</keyword>
<dbReference type="GO" id="GO:0000439">
    <property type="term" value="C:transcription factor TFIIH core complex"/>
    <property type="evidence" value="ECO:0007669"/>
    <property type="project" value="UniProtKB-UniRule"/>
</dbReference>
<evidence type="ECO:0000256" key="4">
    <source>
        <dbReference type="ARBA" id="ARBA00021280"/>
    </source>
</evidence>
<keyword evidence="6 14" id="KW-0227">DNA damage</keyword>
<keyword evidence="5 14" id="KW-0479">Metal-binding</keyword>
<dbReference type="GO" id="GO:0006289">
    <property type="term" value="P:nucleotide-excision repair"/>
    <property type="evidence" value="ECO:0007669"/>
    <property type="project" value="UniProtKB-UniRule"/>
</dbReference>
<evidence type="ECO:0000256" key="7">
    <source>
        <dbReference type="ARBA" id="ARBA00022771"/>
    </source>
</evidence>
<sequence length="437" mass="46626">MNAVDASDHFEKPSQEQSPSLLTIILDTNPAAWSLLSHTLSFSSAVANLLVFVNAHLAANYTNKVAVIASHCDKAQWLYPSPTEQKPPRSQRPQRQNKDGDRNDDFEPSKRLKLNLKPPTKPSPLNTEDTTSTSEGNKYRPFRLVEQELIQNLTTLLNTTTPTSVSSSTSTMIAGALTLALSHINRESISHAESLIGSSTNAAASNTGGGATGLEASTDPGSAASSLQSRILLISASPSTDLAHQYIPIMNAIFACQRLSIPIDILQLPLPGASSSSSSSSNQKRDLNTTTTTTSSSSSDSTVFLQQAADATHGIFIPVQLPTSSSTSSKTPSKTSQSSASHAFLTYLLLSFLPSPTTRARHLILPTRIDVDFRAACFCHRDVVSVGFVCSICLSIFCSVPDNGDCLTCGTHLTVGHYGARPVVVAKRSKKKQTAAR</sequence>
<keyword evidence="12 14" id="KW-0539">Nucleus</keyword>
<evidence type="ECO:0000256" key="10">
    <source>
        <dbReference type="ARBA" id="ARBA00023163"/>
    </source>
</evidence>
<keyword evidence="11 14" id="KW-0234">DNA repair</keyword>
<gene>
    <name evidence="16" type="ORF">PV06_08736</name>
</gene>
<comment type="subunit">
    <text evidence="14">Component of the 7-subunit TFIIH core complex composed of XPB/SSL2, XPD/RAD3, SSL1, TFB1, TFB2, TFB4 and TFB5, which is active in NER. The core complex associates with the 3-subunit CTD-kinase module TFIIK composed of CCL1, KIN28 and TFB3 to form the 10-subunit holoenzyme (holo-TFIIH) active in transcription.</text>
</comment>
<evidence type="ECO:0000256" key="12">
    <source>
        <dbReference type="ARBA" id="ARBA00023242"/>
    </source>
</evidence>
<feature type="region of interest" description="Disordered" evidence="15">
    <location>
        <begin position="79"/>
        <end position="140"/>
    </location>
</feature>
<comment type="subcellular location">
    <subcellularLocation>
        <location evidence="2 14">Nucleus</location>
    </subcellularLocation>
</comment>
<keyword evidence="10 14" id="KW-0804">Transcription</keyword>
<evidence type="ECO:0000256" key="15">
    <source>
        <dbReference type="SAM" id="MobiDB-lite"/>
    </source>
</evidence>
<dbReference type="InterPro" id="IPR004600">
    <property type="entry name" value="TFIIH_Tfb4/GTF2H3"/>
</dbReference>
<evidence type="ECO:0000256" key="5">
    <source>
        <dbReference type="ARBA" id="ARBA00022723"/>
    </source>
</evidence>
<evidence type="ECO:0000256" key="8">
    <source>
        <dbReference type="ARBA" id="ARBA00022833"/>
    </source>
</evidence>
<evidence type="ECO:0000256" key="9">
    <source>
        <dbReference type="ARBA" id="ARBA00023015"/>
    </source>
</evidence>
<evidence type="ECO:0000256" key="3">
    <source>
        <dbReference type="ARBA" id="ARBA00005273"/>
    </source>
</evidence>
<dbReference type="PANTHER" id="PTHR12831">
    <property type="entry name" value="TRANSCRIPTION INITIATION FACTOR IIH TFIIH , POLYPEPTIDE 3-RELATED"/>
    <property type="match status" value="1"/>
</dbReference>
<feature type="region of interest" description="Disordered" evidence="15">
    <location>
        <begin position="274"/>
        <end position="298"/>
    </location>
</feature>
<dbReference type="Gene3D" id="3.40.50.410">
    <property type="entry name" value="von Willebrand factor, type A domain"/>
    <property type="match status" value="1"/>
</dbReference>
<dbReference type="PANTHER" id="PTHR12831:SF0">
    <property type="entry name" value="GENERAL TRANSCRIPTION FACTOR IIH SUBUNIT 3"/>
    <property type="match status" value="1"/>
</dbReference>
<dbReference type="GeneID" id="27360810"/>
<evidence type="ECO:0000256" key="1">
    <source>
        <dbReference type="ARBA" id="ARBA00002817"/>
    </source>
</evidence>
<feature type="compositionally biased region" description="Polar residues" evidence="15">
    <location>
        <begin position="123"/>
        <end position="136"/>
    </location>
</feature>
<organism evidence="16 17">
    <name type="scientific">Exophiala oligosperma</name>
    <dbReference type="NCBI Taxonomy" id="215243"/>
    <lineage>
        <taxon>Eukaryota</taxon>
        <taxon>Fungi</taxon>
        <taxon>Dikarya</taxon>
        <taxon>Ascomycota</taxon>
        <taxon>Pezizomycotina</taxon>
        <taxon>Eurotiomycetes</taxon>
        <taxon>Chaetothyriomycetidae</taxon>
        <taxon>Chaetothyriales</taxon>
        <taxon>Herpotrichiellaceae</taxon>
        <taxon>Exophiala</taxon>
    </lineage>
</organism>
<dbReference type="STRING" id="215243.A0A0D2D6V5"/>
<dbReference type="VEuPathDB" id="FungiDB:PV06_08736"/>
<evidence type="ECO:0000256" key="14">
    <source>
        <dbReference type="RuleBase" id="RU368090"/>
    </source>
</evidence>
<dbReference type="Proteomes" id="UP000053342">
    <property type="component" value="Unassembled WGS sequence"/>
</dbReference>
<feature type="region of interest" description="Disordered" evidence="15">
    <location>
        <begin position="202"/>
        <end position="221"/>
    </location>
</feature>
<evidence type="ECO:0000256" key="11">
    <source>
        <dbReference type="ARBA" id="ARBA00023204"/>
    </source>
</evidence>
<dbReference type="GO" id="GO:0005675">
    <property type="term" value="C:transcription factor TFIIH holo complex"/>
    <property type="evidence" value="ECO:0007669"/>
    <property type="project" value="UniProtKB-UniRule"/>
</dbReference>
<proteinExistence type="inferred from homology"/>
<dbReference type="Pfam" id="PF03850">
    <property type="entry name" value="Tfb4"/>
    <property type="match status" value="2"/>
</dbReference>
<dbReference type="GO" id="GO:0008270">
    <property type="term" value="F:zinc ion binding"/>
    <property type="evidence" value="ECO:0007669"/>
    <property type="project" value="UniProtKB-KW"/>
</dbReference>
<feature type="compositionally biased region" description="Basic and acidic residues" evidence="15">
    <location>
        <begin position="96"/>
        <end position="110"/>
    </location>
</feature>
<name>A0A0D2D6V5_9EURO</name>
<keyword evidence="17" id="KW-1185">Reference proteome</keyword>
<dbReference type="AlphaFoldDB" id="A0A0D2D6V5"/>
<keyword evidence="8 14" id="KW-0862">Zinc</keyword>
<evidence type="ECO:0000256" key="13">
    <source>
        <dbReference type="ARBA" id="ARBA00033341"/>
    </source>
</evidence>
<dbReference type="GO" id="GO:0006355">
    <property type="term" value="P:regulation of DNA-templated transcription"/>
    <property type="evidence" value="ECO:0007669"/>
    <property type="project" value="InterPro"/>
</dbReference>
<dbReference type="OrthoDB" id="17307at2759"/>
<dbReference type="RefSeq" id="XP_016259129.1">
    <property type="nucleotide sequence ID" value="XM_016410107.1"/>
</dbReference>
<reference evidence="16 17" key="1">
    <citation type="submission" date="2015-01" db="EMBL/GenBank/DDBJ databases">
        <title>The Genome Sequence of Exophiala oligosperma CBS72588.</title>
        <authorList>
            <consortium name="The Broad Institute Genomics Platform"/>
            <person name="Cuomo C."/>
            <person name="de Hoog S."/>
            <person name="Gorbushina A."/>
            <person name="Stielow B."/>
            <person name="Teixiera M."/>
            <person name="Abouelleil A."/>
            <person name="Chapman S.B."/>
            <person name="Priest M."/>
            <person name="Young S.K."/>
            <person name="Wortman J."/>
            <person name="Nusbaum C."/>
            <person name="Birren B."/>
        </authorList>
    </citation>
    <scope>NUCLEOTIDE SEQUENCE [LARGE SCALE GENOMIC DNA]</scope>
    <source>
        <strain evidence="16 17">CBS 72588</strain>
    </source>
</reference>
<dbReference type="HOGENOM" id="CLU_040211_0_0_1"/>
<dbReference type="EMBL" id="KN847340">
    <property type="protein sequence ID" value="KIW38913.1"/>
    <property type="molecule type" value="Genomic_DNA"/>
</dbReference>
<accession>A0A0D2D6V5</accession>
<evidence type="ECO:0000256" key="6">
    <source>
        <dbReference type="ARBA" id="ARBA00022763"/>
    </source>
</evidence>
<evidence type="ECO:0000313" key="17">
    <source>
        <dbReference type="Proteomes" id="UP000053342"/>
    </source>
</evidence>
<keyword evidence="9 14" id="KW-0805">Transcription regulation</keyword>
<comment type="similarity">
    <text evidence="3 14">Belongs to the TFB4 family.</text>
</comment>
<comment type="function">
    <text evidence="1 14">Component of the general transcription and DNA repair factor IIH (TFIIH) core complex, which is involved in general and transcription-coupled nucleotide excision repair (NER) of damaged DNA and, when complexed to TFIIK, in RNA transcription by RNA polymerase II. In NER, TFIIH acts by opening DNA around the lesion to allow the excision of the damaged oligonucleotide and its replacement by a new DNA fragment. In transcription, TFIIH has an essential role in transcription initiation. When the pre-initiation complex (PIC) has been established, TFIIH is required for promoter opening and promoter escape. Phosphorylation of the C-terminal tail (CTD) of the largest subunit of RNA polymerase II by the kinase module TFIIK controls the initiation of transcription.</text>
</comment>
<evidence type="ECO:0000256" key="2">
    <source>
        <dbReference type="ARBA" id="ARBA00004123"/>
    </source>
</evidence>
<dbReference type="InterPro" id="IPR036465">
    <property type="entry name" value="vWFA_dom_sf"/>
</dbReference>
<evidence type="ECO:0000313" key="16">
    <source>
        <dbReference type="EMBL" id="KIW38913.1"/>
    </source>
</evidence>
<feature type="compositionally biased region" description="Low complexity" evidence="15">
    <location>
        <begin position="289"/>
        <end position="298"/>
    </location>
</feature>
<protein>
    <recommendedName>
        <fullName evidence="4 14">General transcription and DNA repair factor IIH subunit TFB4</fullName>
        <shortName evidence="14">TFIIH subunit TFB4</shortName>
    </recommendedName>
    <alternativeName>
        <fullName evidence="13 14">RNA polymerase II transcription factor B subunit 4</fullName>
    </alternativeName>
</protein>